<gene>
    <name evidence="3" type="primary">LOC109006982</name>
</gene>
<protein>
    <submittedName>
        <fullName evidence="3">Chaperone protein dnaJ 20, chloroplastic-like</fullName>
    </submittedName>
</protein>
<dbReference type="Pfam" id="PF00226">
    <property type="entry name" value="DnaJ"/>
    <property type="match status" value="1"/>
</dbReference>
<dbReference type="Proteomes" id="UP000235220">
    <property type="component" value="Chromosome 13"/>
</dbReference>
<dbReference type="InParanoid" id="A0A2I4GDL4"/>
<feature type="domain" description="J" evidence="1">
    <location>
        <begin position="58"/>
        <end position="126"/>
    </location>
</feature>
<keyword evidence="2" id="KW-1185">Reference proteome</keyword>
<dbReference type="PROSITE" id="PS50076">
    <property type="entry name" value="DNAJ_2"/>
    <property type="match status" value="1"/>
</dbReference>
<name>A0A2I4GDL4_JUGRE</name>
<dbReference type="InterPro" id="IPR036869">
    <property type="entry name" value="J_dom_sf"/>
</dbReference>
<dbReference type="RefSeq" id="XP_018841992.2">
    <property type="nucleotide sequence ID" value="XM_018986447.2"/>
</dbReference>
<dbReference type="PRINTS" id="PR00625">
    <property type="entry name" value="JDOMAIN"/>
</dbReference>
<dbReference type="SUPFAM" id="SSF46565">
    <property type="entry name" value="Chaperone J-domain"/>
    <property type="match status" value="1"/>
</dbReference>
<dbReference type="InterPro" id="IPR001623">
    <property type="entry name" value="DnaJ_domain"/>
</dbReference>
<dbReference type="KEGG" id="jre:109006982"/>
<accession>A0A2I4GDL4</accession>
<proteinExistence type="predicted"/>
<dbReference type="AlphaFoldDB" id="A0A2I4GDL4"/>
<dbReference type="PANTHER" id="PTHR45090:SF8">
    <property type="entry name" value="J DOMAIN-CONTAINING PROTEIN"/>
    <property type="match status" value="1"/>
</dbReference>
<dbReference type="GeneID" id="109006982"/>
<dbReference type="STRING" id="51240.A0A2I4GDL4"/>
<dbReference type="SMART" id="SM00271">
    <property type="entry name" value="DnaJ"/>
    <property type="match status" value="1"/>
</dbReference>
<dbReference type="InterPro" id="IPR053232">
    <property type="entry name" value="DnaJ_C/III_chloroplastic"/>
</dbReference>
<dbReference type="Gene3D" id="1.10.287.110">
    <property type="entry name" value="DnaJ domain"/>
    <property type="match status" value="1"/>
</dbReference>
<evidence type="ECO:0000313" key="2">
    <source>
        <dbReference type="Proteomes" id="UP000235220"/>
    </source>
</evidence>
<evidence type="ECO:0000259" key="1">
    <source>
        <dbReference type="PROSITE" id="PS50076"/>
    </source>
</evidence>
<evidence type="ECO:0000313" key="3">
    <source>
        <dbReference type="RefSeq" id="XP_018841992.2"/>
    </source>
</evidence>
<dbReference type="PANTHER" id="PTHR45090">
    <property type="entry name" value="CHAPERONE PROTEIN DNAJ 20 CHLOROPLASTIC"/>
    <property type="match status" value="1"/>
</dbReference>
<dbReference type="GO" id="GO:0009507">
    <property type="term" value="C:chloroplast"/>
    <property type="evidence" value="ECO:0000318"/>
    <property type="project" value="GO_Central"/>
</dbReference>
<dbReference type="OrthoDB" id="10250354at2759"/>
<reference evidence="3" key="1">
    <citation type="submission" date="2025-08" db="UniProtKB">
        <authorList>
            <consortium name="RefSeq"/>
        </authorList>
    </citation>
    <scope>IDENTIFICATION</scope>
    <source>
        <tissue evidence="3">Leaves</tissue>
    </source>
</reference>
<dbReference type="CDD" id="cd06257">
    <property type="entry name" value="DnaJ"/>
    <property type="match status" value="1"/>
</dbReference>
<sequence length="188" mass="21366">MAVLLSSSHSIGAKPFLSLPVLPSKRQRPRVQFVAHISCRASSSTKVAGENHVDTAANFYEVLSLSPNNASINEIKKAYRSMALRYHPDVCPPPMKEESTRMFVKLNAAYRTLLDPVLRKEYDCELLDLGSFGRTFKNMGINDDDLHGTRSRWQEQILELRRRSNFRMAGKEVDSWGSRIRAQNNNNI</sequence>
<organism evidence="2 3">
    <name type="scientific">Juglans regia</name>
    <name type="common">English walnut</name>
    <dbReference type="NCBI Taxonomy" id="51240"/>
    <lineage>
        <taxon>Eukaryota</taxon>
        <taxon>Viridiplantae</taxon>
        <taxon>Streptophyta</taxon>
        <taxon>Embryophyta</taxon>
        <taxon>Tracheophyta</taxon>
        <taxon>Spermatophyta</taxon>
        <taxon>Magnoliopsida</taxon>
        <taxon>eudicotyledons</taxon>
        <taxon>Gunneridae</taxon>
        <taxon>Pentapetalae</taxon>
        <taxon>rosids</taxon>
        <taxon>fabids</taxon>
        <taxon>Fagales</taxon>
        <taxon>Juglandaceae</taxon>
        <taxon>Juglans</taxon>
    </lineage>
</organism>